<protein>
    <submittedName>
        <fullName evidence="8">Uncharacterized protein</fullName>
    </submittedName>
</protein>
<dbReference type="GO" id="GO:0016020">
    <property type="term" value="C:membrane"/>
    <property type="evidence" value="ECO:0007669"/>
    <property type="project" value="UniProtKB-SubCell"/>
</dbReference>
<evidence type="ECO:0000256" key="2">
    <source>
        <dbReference type="ARBA" id="ARBA00022692"/>
    </source>
</evidence>
<keyword evidence="7" id="KW-1185">Reference proteome</keyword>
<reference evidence="8" key="1">
    <citation type="submission" date="2024-02" db="UniProtKB">
        <authorList>
            <consortium name="WormBaseParasite"/>
        </authorList>
    </citation>
    <scope>IDENTIFICATION</scope>
</reference>
<dbReference type="GO" id="GO:0004984">
    <property type="term" value="F:olfactory receptor activity"/>
    <property type="evidence" value="ECO:0007669"/>
    <property type="project" value="TreeGrafter"/>
</dbReference>
<comment type="subcellular location">
    <subcellularLocation>
        <location evidence="1">Membrane</location>
        <topology evidence="1">Multi-pass membrane protein</topology>
    </subcellularLocation>
</comment>
<dbReference type="AlphaFoldDB" id="A0AAF3EXF1"/>
<dbReference type="PANTHER" id="PTHR31357:SF5">
    <property type="entry name" value="SERPENTINE RECEPTOR CLASS ALPHA-1-RELATED"/>
    <property type="match status" value="1"/>
</dbReference>
<feature type="transmembrane region" description="Helical" evidence="6">
    <location>
        <begin position="60"/>
        <end position="82"/>
    </location>
</feature>
<evidence type="ECO:0000256" key="6">
    <source>
        <dbReference type="SAM" id="Phobius"/>
    </source>
</evidence>
<organism evidence="7 8">
    <name type="scientific">Mesorhabditis belari</name>
    <dbReference type="NCBI Taxonomy" id="2138241"/>
    <lineage>
        <taxon>Eukaryota</taxon>
        <taxon>Metazoa</taxon>
        <taxon>Ecdysozoa</taxon>
        <taxon>Nematoda</taxon>
        <taxon>Chromadorea</taxon>
        <taxon>Rhabditida</taxon>
        <taxon>Rhabditina</taxon>
        <taxon>Rhabditomorpha</taxon>
        <taxon>Rhabditoidea</taxon>
        <taxon>Rhabditidae</taxon>
        <taxon>Mesorhabditinae</taxon>
        <taxon>Mesorhabditis</taxon>
    </lineage>
</organism>
<evidence type="ECO:0000256" key="3">
    <source>
        <dbReference type="ARBA" id="ARBA00022989"/>
    </source>
</evidence>
<keyword evidence="3 6" id="KW-1133">Transmembrane helix</keyword>
<dbReference type="InterPro" id="IPR051080">
    <property type="entry name" value="Nematode_rcpt-like_serp_alpha"/>
</dbReference>
<keyword evidence="2 6" id="KW-0812">Transmembrane</keyword>
<keyword evidence="4 6" id="KW-0472">Membrane</keyword>
<name>A0AAF3EXF1_9BILA</name>
<evidence type="ECO:0000313" key="7">
    <source>
        <dbReference type="Proteomes" id="UP000887575"/>
    </source>
</evidence>
<evidence type="ECO:0000256" key="1">
    <source>
        <dbReference type="ARBA" id="ARBA00004141"/>
    </source>
</evidence>
<comment type="similarity">
    <text evidence="5">Belongs to the nematode receptor-like protein sra family.</text>
</comment>
<feature type="transmembrane region" description="Helical" evidence="6">
    <location>
        <begin position="20"/>
        <end position="40"/>
    </location>
</feature>
<accession>A0AAF3EXF1</accession>
<dbReference type="WBParaSite" id="MBELARI_LOCUS18877">
    <property type="protein sequence ID" value="MBELARI_LOCUS18877"/>
    <property type="gene ID" value="MBELARI_LOCUS18877"/>
</dbReference>
<dbReference type="PANTHER" id="PTHR31357">
    <property type="entry name" value="SERPENTINE RECEPTOR CLASS ALPHA-10"/>
    <property type="match status" value="1"/>
</dbReference>
<evidence type="ECO:0000256" key="5">
    <source>
        <dbReference type="ARBA" id="ARBA00037994"/>
    </source>
</evidence>
<sequence>MKRSFDISVNMARRQIVETWKLFLPYSALHAVSFIAYQFLGIAYRSIFVKLLDEVSYAAGTGYIFTPTYFVAISPLLIFWIIHSREKSRLNQSKDLMKKELEANDLYFENYRNQWECPPGKRKQTHQETGHWKFLCNFRQKIYPSNEKV</sequence>
<proteinExistence type="inferred from homology"/>
<evidence type="ECO:0000256" key="4">
    <source>
        <dbReference type="ARBA" id="ARBA00023136"/>
    </source>
</evidence>
<dbReference type="Proteomes" id="UP000887575">
    <property type="component" value="Unassembled WGS sequence"/>
</dbReference>
<evidence type="ECO:0000313" key="8">
    <source>
        <dbReference type="WBParaSite" id="MBELARI_LOCUS18877"/>
    </source>
</evidence>